<keyword evidence="1" id="KW-1133">Transmembrane helix</keyword>
<keyword evidence="3" id="KW-1185">Reference proteome</keyword>
<organism evidence="2 3">
    <name type="scientific">Saccharibacillus brassicae</name>
    <dbReference type="NCBI Taxonomy" id="2583377"/>
    <lineage>
        <taxon>Bacteria</taxon>
        <taxon>Bacillati</taxon>
        <taxon>Bacillota</taxon>
        <taxon>Bacilli</taxon>
        <taxon>Bacillales</taxon>
        <taxon>Paenibacillaceae</taxon>
        <taxon>Saccharibacillus</taxon>
    </lineage>
</organism>
<dbReference type="KEGG" id="saca:FFV09_21350"/>
<evidence type="ECO:0000313" key="3">
    <source>
        <dbReference type="Proteomes" id="UP000316968"/>
    </source>
</evidence>
<feature type="transmembrane region" description="Helical" evidence="1">
    <location>
        <begin position="6"/>
        <end position="24"/>
    </location>
</feature>
<keyword evidence="1" id="KW-0472">Membrane</keyword>
<evidence type="ECO:0000313" key="2">
    <source>
        <dbReference type="EMBL" id="QDH23183.1"/>
    </source>
</evidence>
<dbReference type="EMBL" id="CP041217">
    <property type="protein sequence ID" value="QDH23183.1"/>
    <property type="molecule type" value="Genomic_DNA"/>
</dbReference>
<evidence type="ECO:0000256" key="1">
    <source>
        <dbReference type="SAM" id="Phobius"/>
    </source>
</evidence>
<dbReference type="RefSeq" id="WP_141449720.1">
    <property type="nucleotide sequence ID" value="NZ_CP041217.1"/>
</dbReference>
<accession>A0A4Y6UZM1</accession>
<proteinExistence type="predicted"/>
<name>A0A4Y6UZM1_SACBS</name>
<protein>
    <submittedName>
        <fullName evidence="2">Uncharacterized protein</fullName>
    </submittedName>
</protein>
<sequence length="218" mass="24856">MRKRSFIIGFLMISVIIILSFSFYKQQPFSSAKDLSSEVEVLSYESFVDLNQSFFALLNAEYKSIIQPKNLGATVYSANEGGEWAEGEMDLMGGDDIARPLKQKYELINIKSGFYTQIVLTYSPQLTEKTYLNTTRIYGTENEDSRLPKETTVMDLAINTLSFPGTFIEILTTPIYGSNMKQTSDKQLKMVNENADITRTVQKFFNQQSSYVNKEKKN</sequence>
<dbReference type="AlphaFoldDB" id="A0A4Y6UZM1"/>
<gene>
    <name evidence="2" type="ORF">FFV09_21350</name>
</gene>
<dbReference type="Proteomes" id="UP000316968">
    <property type="component" value="Chromosome"/>
</dbReference>
<reference evidence="2 3" key="1">
    <citation type="submission" date="2019-06" db="EMBL/GenBank/DDBJ databases">
        <title>Saccharibacillus brassicae sp. nov., an endophytic bacterium isolated from Chinese cabbage seeds (Brassica pekinensis).</title>
        <authorList>
            <person name="Jiang L."/>
            <person name="Lee J."/>
            <person name="Kim S.W."/>
        </authorList>
    </citation>
    <scope>NUCLEOTIDE SEQUENCE [LARGE SCALE GENOMIC DNA]</scope>
    <source>
        <strain evidence="3">KCTC 43072 / ATSA2</strain>
    </source>
</reference>
<keyword evidence="1" id="KW-0812">Transmembrane</keyword>